<dbReference type="Proteomes" id="UP000273044">
    <property type="component" value="Chromosome"/>
</dbReference>
<dbReference type="Proteomes" id="UP000677180">
    <property type="component" value="Chromosome"/>
</dbReference>
<keyword evidence="4" id="KW-1185">Reference proteome</keyword>
<evidence type="ECO:0000313" key="3">
    <source>
        <dbReference type="EMBL" id="VEH69770.1"/>
    </source>
</evidence>
<feature type="transmembrane region" description="Helical" evidence="1">
    <location>
        <begin position="30"/>
        <end position="54"/>
    </location>
</feature>
<organism evidence="3 4">
    <name type="scientific">Arachnia propionica</name>
    <dbReference type="NCBI Taxonomy" id="1750"/>
    <lineage>
        <taxon>Bacteria</taxon>
        <taxon>Bacillati</taxon>
        <taxon>Actinomycetota</taxon>
        <taxon>Actinomycetes</taxon>
        <taxon>Propionibacteriales</taxon>
        <taxon>Propionibacteriaceae</taxon>
        <taxon>Arachnia</taxon>
    </lineage>
</organism>
<sequence length="226" mass="25108">MTRSSTIGLLVELLLVLLGLGTILGGDTSLALWFMAAWILLALGYVALMLWVAWRHRLTPDKEINQEPVLALPPWLVFLLGWTPVVAAFMGLLGGLIGLTTPQDVIAQVPEQLEIDEQTILRSIQIVFGVMAILMAVLGWLLLHLSYARHYERLDHMYGPAIRFPGTADPVTTDYVYFALTLGTTFATSDATVTSRRLRWTMTVHSMLSFFYNAIVMAIAFKIITG</sequence>
<feature type="transmembrane region" description="Helical" evidence="1">
    <location>
        <begin position="7"/>
        <end position="24"/>
    </location>
</feature>
<keyword evidence="1" id="KW-0472">Membrane</keyword>
<reference evidence="3 4" key="1">
    <citation type="submission" date="2018-12" db="EMBL/GenBank/DDBJ databases">
        <authorList>
            <consortium name="Pathogen Informatics"/>
        </authorList>
    </citation>
    <scope>NUCLEOTIDE SEQUENCE [LARGE SCALE GENOMIC DNA]</scope>
    <source>
        <strain evidence="3 4">NCTC12967</strain>
    </source>
</reference>
<dbReference type="Pfam" id="PF07077">
    <property type="entry name" value="DUF1345"/>
    <property type="match status" value="1"/>
</dbReference>
<reference evidence="2" key="2">
    <citation type="submission" date="2021-03" db="EMBL/GenBank/DDBJ databases">
        <title>Human Oral Microbial Genomes.</title>
        <authorList>
            <person name="Johnston C.D."/>
            <person name="Chen T."/>
            <person name="Dewhirst F.E."/>
        </authorList>
    </citation>
    <scope>NUCLEOTIDE SEQUENCE</scope>
    <source>
        <strain evidence="2">F0714</strain>
    </source>
</reference>
<dbReference type="EMBL" id="CP072385">
    <property type="protein sequence ID" value="QUC10194.1"/>
    <property type="molecule type" value="Genomic_DNA"/>
</dbReference>
<proteinExistence type="predicted"/>
<accession>A0A448MX54</accession>
<protein>
    <submittedName>
        <fullName evidence="2">DUF1345 domain-containing protein</fullName>
    </submittedName>
    <submittedName>
        <fullName evidence="3">Predicted membrane protein</fullName>
    </submittedName>
</protein>
<dbReference type="AlphaFoldDB" id="A0A448MX54"/>
<keyword evidence="1" id="KW-1133">Transmembrane helix</keyword>
<evidence type="ECO:0000256" key="1">
    <source>
        <dbReference type="SAM" id="Phobius"/>
    </source>
</evidence>
<evidence type="ECO:0000313" key="4">
    <source>
        <dbReference type="Proteomes" id="UP000273044"/>
    </source>
</evidence>
<evidence type="ECO:0000313" key="2">
    <source>
        <dbReference type="EMBL" id="QUC10194.1"/>
    </source>
</evidence>
<dbReference type="GeneID" id="64406528"/>
<feature type="transmembrane region" description="Helical" evidence="1">
    <location>
        <begin position="120"/>
        <end position="143"/>
    </location>
</feature>
<feature type="transmembrane region" description="Helical" evidence="1">
    <location>
        <begin position="75"/>
        <end position="100"/>
    </location>
</feature>
<keyword evidence="1" id="KW-0812">Transmembrane</keyword>
<name>A0A448MX54_9ACTN</name>
<dbReference type="RefSeq" id="WP_197720300.1">
    <property type="nucleotide sequence ID" value="NZ_CAJZDL010000005.1"/>
</dbReference>
<dbReference type="EMBL" id="LR134406">
    <property type="protein sequence ID" value="VEH69770.1"/>
    <property type="molecule type" value="Genomic_DNA"/>
</dbReference>
<dbReference type="InterPro" id="IPR009781">
    <property type="entry name" value="DUF1345"/>
</dbReference>
<feature type="transmembrane region" description="Helical" evidence="1">
    <location>
        <begin position="204"/>
        <end position="224"/>
    </location>
</feature>
<gene>
    <name evidence="2" type="ORF">J5A53_10310</name>
    <name evidence="3" type="ORF">NCTC12967_01048</name>
</gene>